<protein>
    <submittedName>
        <fullName evidence="2">Gp611</fullName>
    </submittedName>
</protein>
<evidence type="ECO:0000259" key="1">
    <source>
        <dbReference type="PROSITE" id="PS51186"/>
    </source>
</evidence>
<evidence type="ECO:0000313" key="3">
    <source>
        <dbReference type="Proteomes" id="UP000009273"/>
    </source>
</evidence>
<dbReference type="GO" id="GO:0016747">
    <property type="term" value="F:acyltransferase activity, transferring groups other than amino-acyl groups"/>
    <property type="evidence" value="ECO:0007669"/>
    <property type="project" value="InterPro"/>
</dbReference>
<dbReference type="Gene3D" id="3.40.630.30">
    <property type="match status" value="1"/>
</dbReference>
<accession>G3MAZ1</accession>
<dbReference type="Proteomes" id="UP000009273">
    <property type="component" value="Segment"/>
</dbReference>
<dbReference type="GeneID" id="18563821"/>
<feature type="domain" description="N-acetyltransferase" evidence="1">
    <location>
        <begin position="1"/>
        <end position="115"/>
    </location>
</feature>
<name>G3MAZ1_9CAUD</name>
<dbReference type="KEGG" id="vg:18563821"/>
<dbReference type="PROSITE" id="PS51186">
    <property type="entry name" value="GNAT"/>
    <property type="match status" value="1"/>
</dbReference>
<keyword evidence="3" id="KW-1185">Reference proteome</keyword>
<gene>
    <name evidence="2" type="primary">611</name>
    <name evidence="2" type="ORF">G_611</name>
</gene>
<dbReference type="RefSeq" id="YP_009015903.1">
    <property type="nucleotide sequence ID" value="NC_023719.1"/>
</dbReference>
<organism evidence="2 3">
    <name type="scientific">Bacillus phage G</name>
    <dbReference type="NCBI Taxonomy" id="2884420"/>
    <lineage>
        <taxon>Viruses</taxon>
        <taxon>Duplodnaviria</taxon>
        <taxon>Heunggongvirae</taxon>
        <taxon>Uroviricota</taxon>
        <taxon>Caudoviricetes</taxon>
        <taxon>Donellivirus</taxon>
        <taxon>Donellivirus gee</taxon>
    </lineage>
</organism>
<sequence>MDITMEKFNRDKHNFPGENIEPSHVFYDGDKIVGRAKLVVCETEVYIATITAEVKGLGYGKKMIELIKQKYNNFDLLTGDTTPKARGFWEKMGAIIDETYEDFFYIQIDPDKNIKPIF</sequence>
<dbReference type="InterPro" id="IPR000182">
    <property type="entry name" value="GNAT_dom"/>
</dbReference>
<dbReference type="EMBL" id="JN638751">
    <property type="protein sequence ID" value="AEO93856.1"/>
    <property type="molecule type" value="Genomic_DNA"/>
</dbReference>
<dbReference type="InterPro" id="IPR016181">
    <property type="entry name" value="Acyl_CoA_acyltransferase"/>
</dbReference>
<evidence type="ECO:0000313" key="2">
    <source>
        <dbReference type="EMBL" id="AEO93856.1"/>
    </source>
</evidence>
<proteinExistence type="predicted"/>
<reference evidence="2 3" key="1">
    <citation type="submission" date="2011-09" db="EMBL/GenBank/DDBJ databases">
        <authorList>
            <person name="Pope W.H."/>
            <person name="Pedulla M.L."/>
            <person name="Ford M.E."/>
            <person name="Peebles C.L."/>
            <person name="Hatfull G.H."/>
            <person name="Hendrix R.W."/>
        </authorList>
    </citation>
    <scope>NUCLEOTIDE SEQUENCE [LARGE SCALE GENOMIC DNA]</scope>
    <source>
        <strain evidence="2">G</strain>
    </source>
</reference>
<dbReference type="SUPFAM" id="SSF55729">
    <property type="entry name" value="Acyl-CoA N-acyltransferases (Nat)"/>
    <property type="match status" value="1"/>
</dbReference>